<keyword evidence="3 6" id="KW-1133">Transmembrane helix</keyword>
<dbReference type="OrthoDB" id="2149085at2759"/>
<comment type="subcellular location">
    <subcellularLocation>
        <location evidence="1">Membrane</location>
        <topology evidence="1">Multi-pass membrane protein</topology>
    </subcellularLocation>
</comment>
<evidence type="ECO:0000256" key="6">
    <source>
        <dbReference type="SAM" id="Phobius"/>
    </source>
</evidence>
<feature type="region of interest" description="Disordered" evidence="5">
    <location>
        <begin position="796"/>
        <end position="816"/>
    </location>
</feature>
<dbReference type="Proteomes" id="UP000320475">
    <property type="component" value="Unassembled WGS sequence"/>
</dbReference>
<name>A0A507D8Q9_9FUNG</name>
<evidence type="ECO:0000259" key="7">
    <source>
        <dbReference type="Pfam" id="PF01284"/>
    </source>
</evidence>
<evidence type="ECO:0000313" key="9">
    <source>
        <dbReference type="Proteomes" id="UP000320475"/>
    </source>
</evidence>
<feature type="domain" description="MARVEL" evidence="7">
    <location>
        <begin position="47"/>
        <end position="171"/>
    </location>
</feature>
<dbReference type="VEuPathDB" id="FungiDB:SeMB42_g03616"/>
<evidence type="ECO:0000256" key="4">
    <source>
        <dbReference type="ARBA" id="ARBA00023136"/>
    </source>
</evidence>
<feature type="transmembrane region" description="Helical" evidence="6">
    <location>
        <begin position="116"/>
        <end position="140"/>
    </location>
</feature>
<organism evidence="8 9">
    <name type="scientific">Synchytrium endobioticum</name>
    <dbReference type="NCBI Taxonomy" id="286115"/>
    <lineage>
        <taxon>Eukaryota</taxon>
        <taxon>Fungi</taxon>
        <taxon>Fungi incertae sedis</taxon>
        <taxon>Chytridiomycota</taxon>
        <taxon>Chytridiomycota incertae sedis</taxon>
        <taxon>Chytridiomycetes</taxon>
        <taxon>Synchytriales</taxon>
        <taxon>Synchytriaceae</taxon>
        <taxon>Synchytrium</taxon>
    </lineage>
</organism>
<feature type="region of interest" description="Disordered" evidence="5">
    <location>
        <begin position="250"/>
        <end position="283"/>
    </location>
</feature>
<evidence type="ECO:0000256" key="2">
    <source>
        <dbReference type="ARBA" id="ARBA00022692"/>
    </source>
</evidence>
<keyword evidence="4 6" id="KW-0472">Membrane</keyword>
<sequence>MPSFLSDSFKLGRSRTTGSNQRLNAIASINDSQYDTKNFKVHKWTRFSARGFELFVSVILMALLGKTPSTLANGNDVSGIVNTGFAISAISLLVAGFGILMYALPFFLHSWTSRRVLIIELTMDIIMTALFAATFVAAAVNTCPPGKCDSFNWDVVFLTADVLCYAVSVFLDVWSLLRGLFPKQFQDEEIHDTNRFGGALKVFCTSIEYQLGALCHRFSEPRGKLSPMSTNRLFPRLRYHTQQLHRATRPVCLMPPKKKRRTDNPPPPSDPHQPPCPPAGGHSCNKTSLSKALLGGTTYHGRLLDYIAKPHKLADHATHALKLYVLRCSPLNITEKHVEALLYLLNKGSSWRPRAADKLALRQELEPVVKAYCRLTRFEPLHMDADQQPFNYLATSIMTNLKVNVQEHFMQMLLKYINLRMDKKGNMQRLPKGSGARNAFFARLSWIKGLCLSEDVPTEEEYASLSDLEQELLNDVLTILPPVAVGADAEPVAYLVTVDAMVFFPAYCRLSRLYEYHGYPQFQAIPLRSSLAQSHQRIDTIILYKHILQITRAAAESVADKSELWERVFRLNGKAFRSRGGMVFDGMISTNGTDVSVYLKHPNAHRRGSARKSKAGLQAEVKQLYIDNHLQELRSTPNIVAIDPNKRDILYCQDRNSNSNLRYTSNQRSKETGSRHYRKQREALRSSHGIDVIESNIPTHKAMDLQGYRWKTFVNTQRSEGRLLRRMKEKYGSEFTVVMGTGAMQGGRQDINPQPRPWDGAVHITSFLKTLETRATSLRESPWLAGLHQPKLCRASMEPSQEPQSTHLLEPPLLES</sequence>
<feature type="compositionally biased region" description="Pro residues" evidence="5">
    <location>
        <begin position="264"/>
        <end position="278"/>
    </location>
</feature>
<feature type="transmembrane region" description="Helical" evidence="6">
    <location>
        <begin position="155"/>
        <end position="177"/>
    </location>
</feature>
<accession>A0A507D8Q9</accession>
<proteinExistence type="predicted"/>
<dbReference type="InterPro" id="IPR008253">
    <property type="entry name" value="Marvel"/>
</dbReference>
<feature type="region of interest" description="Disordered" evidence="5">
    <location>
        <begin position="660"/>
        <end position="680"/>
    </location>
</feature>
<keyword evidence="2 6" id="KW-0812">Transmembrane</keyword>
<feature type="compositionally biased region" description="Basic and acidic residues" evidence="5">
    <location>
        <begin position="668"/>
        <end position="680"/>
    </location>
</feature>
<dbReference type="GO" id="GO:0016020">
    <property type="term" value="C:membrane"/>
    <property type="evidence" value="ECO:0007669"/>
    <property type="project" value="UniProtKB-SubCell"/>
</dbReference>
<dbReference type="VEuPathDB" id="FungiDB:SeMB42_g06933"/>
<feature type="transmembrane region" description="Helical" evidence="6">
    <location>
        <begin position="85"/>
        <end position="104"/>
    </location>
</feature>
<dbReference type="AlphaFoldDB" id="A0A507D8Q9"/>
<reference evidence="8 9" key="1">
    <citation type="journal article" date="2019" name="Sci. Rep.">
        <title>Comparative genomics of chytrid fungi reveal insights into the obligate biotrophic and pathogenic lifestyle of Synchytrium endobioticum.</title>
        <authorList>
            <person name="van de Vossenberg B.T.L.H."/>
            <person name="Warris S."/>
            <person name="Nguyen H.D.T."/>
            <person name="van Gent-Pelzer M.P.E."/>
            <person name="Joly D.L."/>
            <person name="van de Geest H.C."/>
            <person name="Bonants P.J.M."/>
            <person name="Smith D.S."/>
            <person name="Levesque C.A."/>
            <person name="van der Lee T.A.J."/>
        </authorList>
    </citation>
    <scope>NUCLEOTIDE SEQUENCE [LARGE SCALE GENOMIC DNA]</scope>
    <source>
        <strain evidence="8 9">LEV6574</strain>
    </source>
</reference>
<gene>
    <name evidence="8" type="ORF">SeLEV6574_g02335</name>
</gene>
<evidence type="ECO:0000256" key="3">
    <source>
        <dbReference type="ARBA" id="ARBA00022989"/>
    </source>
</evidence>
<feature type="transmembrane region" description="Helical" evidence="6">
    <location>
        <begin position="47"/>
        <end position="65"/>
    </location>
</feature>
<dbReference type="EMBL" id="QEAM01000063">
    <property type="protein sequence ID" value="TPX47972.1"/>
    <property type="molecule type" value="Genomic_DNA"/>
</dbReference>
<evidence type="ECO:0000256" key="1">
    <source>
        <dbReference type="ARBA" id="ARBA00004141"/>
    </source>
</evidence>
<comment type="caution">
    <text evidence="8">The sequence shown here is derived from an EMBL/GenBank/DDBJ whole genome shotgun (WGS) entry which is preliminary data.</text>
</comment>
<evidence type="ECO:0000256" key="5">
    <source>
        <dbReference type="SAM" id="MobiDB-lite"/>
    </source>
</evidence>
<dbReference type="Pfam" id="PF01284">
    <property type="entry name" value="MARVEL"/>
    <property type="match status" value="1"/>
</dbReference>
<protein>
    <recommendedName>
        <fullName evidence="7">MARVEL domain-containing protein</fullName>
    </recommendedName>
</protein>
<feature type="compositionally biased region" description="Polar residues" evidence="5">
    <location>
        <begin position="798"/>
        <end position="807"/>
    </location>
</feature>
<evidence type="ECO:0000313" key="8">
    <source>
        <dbReference type="EMBL" id="TPX47972.1"/>
    </source>
</evidence>
<dbReference type="VEuPathDB" id="FungiDB:SeMB42_g06324"/>